<dbReference type="InterPro" id="IPR054191">
    <property type="entry name" value="DUF6896"/>
</dbReference>
<sequence>MDRITQTLIIGSVKQIPSLEVISKIPREKRLRLIFEQTLQYQREEIGKKLKNDLKGFQVYIHATQPEINIAKLLTDKEIDDNQLFFEQCAKDYRALSELLINKLASKLGIEINPQFPLSSFNPFFANKKQSGIIKEWRYFLHGFHCGFEHKRSGQIIEVPLVFGLEFGDLDPYFFTRFIKSTQNYFPLPIDIYDEYADGVRIIERMLALNKFERITSNIENHTGVVVNDRKKIHIEVYQEDALIDTKKKFNVLRFFGLK</sequence>
<accession>A0A1G7RXU8</accession>
<dbReference type="AlphaFoldDB" id="A0A1G7RXU8"/>
<evidence type="ECO:0000313" key="3">
    <source>
        <dbReference type="Proteomes" id="UP000199705"/>
    </source>
</evidence>
<dbReference type="Pfam" id="PF21837">
    <property type="entry name" value="DUF6896"/>
    <property type="match status" value="1"/>
</dbReference>
<gene>
    <name evidence="2" type="ORF">SAMN05192573_102392</name>
</gene>
<protein>
    <recommendedName>
        <fullName evidence="1">DUF6896 domain-containing protein</fullName>
    </recommendedName>
</protein>
<organism evidence="2 3">
    <name type="scientific">Mucilaginibacter gossypii</name>
    <dbReference type="NCBI Taxonomy" id="551996"/>
    <lineage>
        <taxon>Bacteria</taxon>
        <taxon>Pseudomonadati</taxon>
        <taxon>Bacteroidota</taxon>
        <taxon>Sphingobacteriia</taxon>
        <taxon>Sphingobacteriales</taxon>
        <taxon>Sphingobacteriaceae</taxon>
        <taxon>Mucilaginibacter</taxon>
    </lineage>
</organism>
<evidence type="ECO:0000259" key="1">
    <source>
        <dbReference type="Pfam" id="PF21837"/>
    </source>
</evidence>
<dbReference type="Proteomes" id="UP000199705">
    <property type="component" value="Unassembled WGS sequence"/>
</dbReference>
<keyword evidence="3" id="KW-1185">Reference proteome</keyword>
<dbReference type="EMBL" id="FNCG01000002">
    <property type="protein sequence ID" value="SDG15514.1"/>
    <property type="molecule type" value="Genomic_DNA"/>
</dbReference>
<name>A0A1G7RXU8_9SPHI</name>
<evidence type="ECO:0000313" key="2">
    <source>
        <dbReference type="EMBL" id="SDG15514.1"/>
    </source>
</evidence>
<proteinExistence type="predicted"/>
<dbReference type="RefSeq" id="WP_091163274.1">
    <property type="nucleotide sequence ID" value="NZ_FNCG01000002.1"/>
</dbReference>
<feature type="domain" description="DUF6896" evidence="1">
    <location>
        <begin position="86"/>
        <end position="188"/>
    </location>
</feature>
<reference evidence="3" key="1">
    <citation type="submission" date="2016-10" db="EMBL/GenBank/DDBJ databases">
        <authorList>
            <person name="Varghese N."/>
            <person name="Submissions S."/>
        </authorList>
    </citation>
    <scope>NUCLEOTIDE SEQUENCE [LARGE SCALE GENOMIC DNA]</scope>
    <source>
        <strain evidence="3">Gh-67</strain>
    </source>
</reference>